<reference evidence="1 2" key="1">
    <citation type="submission" date="2019-07" db="EMBL/GenBank/DDBJ databases">
        <title>Annotation for the trematode Paragonimus westermani.</title>
        <authorList>
            <person name="Choi Y.-J."/>
        </authorList>
    </citation>
    <scope>NUCLEOTIDE SEQUENCE [LARGE SCALE GENOMIC DNA]</scope>
    <source>
        <strain evidence="1">180907_Pwestermani</strain>
    </source>
</reference>
<protein>
    <submittedName>
        <fullName evidence="1">Uncharacterized protein</fullName>
    </submittedName>
</protein>
<evidence type="ECO:0000313" key="1">
    <source>
        <dbReference type="EMBL" id="KAF8571064.1"/>
    </source>
</evidence>
<keyword evidence="2" id="KW-1185">Reference proteome</keyword>
<gene>
    <name evidence="1" type="ORF">P879_05685</name>
</gene>
<accession>A0A8T0DV41</accession>
<dbReference type="EMBL" id="JTDF01000730">
    <property type="protein sequence ID" value="KAF8571064.1"/>
    <property type="molecule type" value="Genomic_DNA"/>
</dbReference>
<evidence type="ECO:0000313" key="2">
    <source>
        <dbReference type="Proteomes" id="UP000699462"/>
    </source>
</evidence>
<dbReference type="AlphaFoldDB" id="A0A8T0DV41"/>
<organism evidence="1 2">
    <name type="scientific">Paragonimus westermani</name>
    <dbReference type="NCBI Taxonomy" id="34504"/>
    <lineage>
        <taxon>Eukaryota</taxon>
        <taxon>Metazoa</taxon>
        <taxon>Spiralia</taxon>
        <taxon>Lophotrochozoa</taxon>
        <taxon>Platyhelminthes</taxon>
        <taxon>Trematoda</taxon>
        <taxon>Digenea</taxon>
        <taxon>Plagiorchiida</taxon>
        <taxon>Troglotremata</taxon>
        <taxon>Troglotrematidae</taxon>
        <taxon>Paragonimus</taxon>
    </lineage>
</organism>
<sequence>MDNNMNCSPDGQHTKSQVTFPSLDKLMQQIETLTEIILRSGTAQSLALTNPKAHSRELFVHEKSIKMRQLKLRLVLQAMQTVTKNLLRYQRLMEKLLLDIRSDIKLSTRGKYIREMQTGSKTGDLSDIMDAEKCLLNGLKCSFEGQFRRLRKMMRDLIAAQHQLNILLNEQTTIVNELREVQRRTVSTSLPKTEERLQIEVNTEYPEIWNPTGMLRSVEELFERATRLRRELDAMLPQIPQFVQATRAAIHDALINSLARNTKKQRCVALTTIGQRNVRNHWLRATSAMQAEGVRPNDLPFKSLQHKMDALDETKSRLNAQHDRFGRYVEADLKVLRLRRREFNRRLVPDLKLIGCTVTKPARFAVRRMHTVCT</sequence>
<dbReference type="OrthoDB" id="6234645at2759"/>
<dbReference type="Proteomes" id="UP000699462">
    <property type="component" value="Unassembled WGS sequence"/>
</dbReference>
<comment type="caution">
    <text evidence="1">The sequence shown here is derived from an EMBL/GenBank/DDBJ whole genome shotgun (WGS) entry which is preliminary data.</text>
</comment>
<proteinExistence type="predicted"/>
<name>A0A8T0DV41_9TREM</name>